<organism evidence="3 4">
    <name type="scientific">Streptomyces mauvecolor</name>
    <dbReference type="NCBI Taxonomy" id="58345"/>
    <lineage>
        <taxon>Bacteria</taxon>
        <taxon>Bacillati</taxon>
        <taxon>Actinomycetota</taxon>
        <taxon>Actinomycetes</taxon>
        <taxon>Kitasatosporales</taxon>
        <taxon>Streptomycetaceae</taxon>
        <taxon>Streptomyces</taxon>
    </lineage>
</organism>
<dbReference type="InterPro" id="IPR041657">
    <property type="entry name" value="HTH_17"/>
</dbReference>
<dbReference type="Pfam" id="PF00239">
    <property type="entry name" value="Resolvase"/>
    <property type="match status" value="1"/>
</dbReference>
<dbReference type="InterPro" id="IPR006119">
    <property type="entry name" value="Resolv_N"/>
</dbReference>
<evidence type="ECO:0000259" key="2">
    <source>
        <dbReference type="PROSITE" id="PS51737"/>
    </source>
</evidence>
<protein>
    <submittedName>
        <fullName evidence="3">Recombinase family protein</fullName>
    </submittedName>
</protein>
<dbReference type="InterPro" id="IPR050639">
    <property type="entry name" value="SSR_resolvase"/>
</dbReference>
<name>A0ABV9V025_9ACTN</name>
<dbReference type="Pfam" id="PF07508">
    <property type="entry name" value="Recombinase"/>
    <property type="match status" value="1"/>
</dbReference>
<dbReference type="InterPro" id="IPR025827">
    <property type="entry name" value="Zn_ribbon_recom_dom"/>
</dbReference>
<reference evidence="4" key="1">
    <citation type="journal article" date="2019" name="Int. J. Syst. Evol. Microbiol.">
        <title>The Global Catalogue of Microorganisms (GCM) 10K type strain sequencing project: providing services to taxonomists for standard genome sequencing and annotation.</title>
        <authorList>
            <consortium name="The Broad Institute Genomics Platform"/>
            <consortium name="The Broad Institute Genome Sequencing Center for Infectious Disease"/>
            <person name="Wu L."/>
            <person name="Ma J."/>
        </authorList>
    </citation>
    <scope>NUCLEOTIDE SEQUENCE [LARGE SCALE GENOMIC DNA]</scope>
    <source>
        <strain evidence="4">CCM 7224</strain>
    </source>
</reference>
<gene>
    <name evidence="3" type="ORF">ACFPFX_35075</name>
</gene>
<dbReference type="PANTHER" id="PTHR30461">
    <property type="entry name" value="DNA-INVERTASE FROM LAMBDOID PROPHAGE"/>
    <property type="match status" value="1"/>
</dbReference>
<dbReference type="EMBL" id="JBHSIZ010000051">
    <property type="protein sequence ID" value="MFC4961519.1"/>
    <property type="molecule type" value="Genomic_DNA"/>
</dbReference>
<feature type="domain" description="Resolvase/invertase-type recombinase catalytic" evidence="1">
    <location>
        <begin position="15"/>
        <end position="166"/>
    </location>
</feature>
<dbReference type="InterPro" id="IPR036162">
    <property type="entry name" value="Resolvase-like_N_sf"/>
</dbReference>
<dbReference type="Gene3D" id="3.40.50.1390">
    <property type="entry name" value="Resolvase, N-terminal catalytic domain"/>
    <property type="match status" value="1"/>
</dbReference>
<dbReference type="SMART" id="SM00857">
    <property type="entry name" value="Resolvase"/>
    <property type="match status" value="1"/>
</dbReference>
<evidence type="ECO:0000313" key="4">
    <source>
        <dbReference type="Proteomes" id="UP001595834"/>
    </source>
</evidence>
<evidence type="ECO:0000259" key="1">
    <source>
        <dbReference type="PROSITE" id="PS51736"/>
    </source>
</evidence>
<dbReference type="PANTHER" id="PTHR30461:SF23">
    <property type="entry name" value="DNA RECOMBINASE-RELATED"/>
    <property type="match status" value="1"/>
</dbReference>
<dbReference type="PROSITE" id="PS51736">
    <property type="entry name" value="RECOMBINASES_3"/>
    <property type="match status" value="1"/>
</dbReference>
<evidence type="ECO:0000313" key="3">
    <source>
        <dbReference type="EMBL" id="MFC4961519.1"/>
    </source>
</evidence>
<comment type="caution">
    <text evidence="3">The sequence shown here is derived from an EMBL/GenBank/DDBJ whole genome shotgun (WGS) entry which is preliminary data.</text>
</comment>
<dbReference type="RefSeq" id="WP_344380530.1">
    <property type="nucleotide sequence ID" value="NZ_BAAASQ010000047.1"/>
</dbReference>
<dbReference type="SUPFAM" id="SSF53041">
    <property type="entry name" value="Resolvase-like"/>
    <property type="match status" value="1"/>
</dbReference>
<dbReference type="Gene3D" id="3.90.1750.20">
    <property type="entry name" value="Putative Large Serine Recombinase, Chain B, Domain 2"/>
    <property type="match status" value="1"/>
</dbReference>
<dbReference type="Pfam" id="PF12728">
    <property type="entry name" value="HTH_17"/>
    <property type="match status" value="1"/>
</dbReference>
<dbReference type="Pfam" id="PF13408">
    <property type="entry name" value="Zn_ribbon_recom"/>
    <property type="match status" value="1"/>
</dbReference>
<keyword evidence="4" id="KW-1185">Reference proteome</keyword>
<proteinExistence type="predicted"/>
<sequence>MNGLSKITTSHRSRTAAIYLRQSTYVQVRDNTESTLRQYDLVERAVELGWAREDVLVIDADLGRSAKFGSERLGFRDLVAQVCLGEVGAVFGLEVSRLARSSADFARLLELARLTDALLVDADGVYDLADINDRLLLGLKGSMSEAELHILAGRLHGAKRAAAERGELRFPLPVGYVYDDEGCCVIDPDQEVQAAIAAVFAVFQEQGSAFKVVGSFVGRRFPLRAYGGIWAGQLRWGKLTHSRVLGLLRNPCYAGAYVYGRYLTRRTVRPDGSVHTGIVLRPRAQWPIVLHGHHEGYISWDDYLANEAKLKADCTHDGARPPREGLALCQGIMLCGSCGRPMTTRYYEYQQAAYGCSSSRADHEATATCRSIRADAVDEPVARLLLSALSPGQIERALAAADEVTVRHSRSHRAAELAVERARFDAQRAERAFNAVEPENRLVARTLESRWEARLVALAEAEAALAQVREARPALPDRDGLRALAADLPRLWWADTTKDRDRKRLLRTLISDVTLLPETDRSRARIGVRWHTGATDVLDIRRPHTSAQVRKTPAAARELIARLSPTHSNAEITAELARAGLMTGTGQCYTVAAVKWVRYTYQIPAPSPFQDGEVSVDQAAEILGISANAVYYWLTHGRLAGRKEPGGRWCIPWDEQVEAACRSQIDASGHLIPHDLVPREIRPGEITVQQAADRLGVVCHVLYYWIRIGRLTARKGPDTRWCIPWDQETETACRNWLAHPEQFVPQGPGSRPLSEGHDELSIQQAAARLGALPAAIAYQIRAGRLAARHLRNGRVAIAWDDDIEADLRWQLAQPKHPGPTGPGSHPLPAEISENGEISVQDAAARLGIRAGTVYHWIYQGDLTAHRAAGGRVSIPWTPGVEAACRQRALNCRKFTPQSRMSTAGGAV</sequence>
<dbReference type="InterPro" id="IPR038109">
    <property type="entry name" value="DNA_bind_recomb_sf"/>
</dbReference>
<feature type="domain" description="Recombinase" evidence="2">
    <location>
        <begin position="173"/>
        <end position="316"/>
    </location>
</feature>
<dbReference type="CDD" id="cd00338">
    <property type="entry name" value="Ser_Recombinase"/>
    <property type="match status" value="1"/>
</dbReference>
<dbReference type="InterPro" id="IPR011109">
    <property type="entry name" value="DNA_bind_recombinase_dom"/>
</dbReference>
<dbReference type="Proteomes" id="UP001595834">
    <property type="component" value="Unassembled WGS sequence"/>
</dbReference>
<dbReference type="PROSITE" id="PS51737">
    <property type="entry name" value="RECOMBINASE_DNA_BIND"/>
    <property type="match status" value="1"/>
</dbReference>
<accession>A0ABV9V025</accession>